<accession>A0A0N4Z9A2</accession>
<evidence type="ECO:0000256" key="4">
    <source>
        <dbReference type="PROSITE-ProRule" id="PRU00175"/>
    </source>
</evidence>
<dbReference type="WBParaSite" id="PTRK_0000389300.1">
    <property type="protein sequence ID" value="PTRK_0000389300.1"/>
    <property type="gene ID" value="PTRK_0000389300"/>
</dbReference>
<dbReference type="InterPro" id="IPR017907">
    <property type="entry name" value="Znf_RING_CS"/>
</dbReference>
<keyword evidence="2 4" id="KW-0863">Zinc-finger</keyword>
<keyword evidence="1" id="KW-0479">Metal-binding</keyword>
<evidence type="ECO:0000259" key="6">
    <source>
        <dbReference type="PROSITE" id="PS50089"/>
    </source>
</evidence>
<dbReference type="AlphaFoldDB" id="A0A0N4Z9A2"/>
<evidence type="ECO:0000256" key="1">
    <source>
        <dbReference type="ARBA" id="ARBA00022723"/>
    </source>
</evidence>
<dbReference type="InterPro" id="IPR001841">
    <property type="entry name" value="Znf_RING"/>
</dbReference>
<reference evidence="8" key="1">
    <citation type="submission" date="2017-02" db="UniProtKB">
        <authorList>
            <consortium name="WormBaseParasite"/>
        </authorList>
    </citation>
    <scope>IDENTIFICATION</scope>
</reference>
<evidence type="ECO:0000256" key="3">
    <source>
        <dbReference type="ARBA" id="ARBA00022833"/>
    </source>
</evidence>
<dbReference type="Gene3D" id="3.30.40.10">
    <property type="entry name" value="Zinc/RING finger domain, C3HC4 (zinc finger)"/>
    <property type="match status" value="1"/>
</dbReference>
<protein>
    <submittedName>
        <fullName evidence="8">RING-type domain-containing protein</fullName>
    </submittedName>
</protein>
<keyword evidence="3" id="KW-0862">Zinc</keyword>
<name>A0A0N4Z9A2_PARTI</name>
<sequence length="178" mass="21029">MTFDAGCFVCLQLLKPINILAMPCGHVMCMECYNRMYKIRKEEKRCGKCRVPFDCGVKLYFDQSTEVVIETENDKRINIQNEEVIKKESEIRQLQKVIQECKIEVNALRNRIEELEKEKENFLEIEDQLEKFISNNSNLPEEEKIVLLRELIIAIKLLKINSIKNIIMKNIKLLNNDF</sequence>
<feature type="coiled-coil region" evidence="5">
    <location>
        <begin position="77"/>
        <end position="135"/>
    </location>
</feature>
<dbReference type="SUPFAM" id="SSF57850">
    <property type="entry name" value="RING/U-box"/>
    <property type="match status" value="1"/>
</dbReference>
<dbReference type="InterPro" id="IPR013083">
    <property type="entry name" value="Znf_RING/FYVE/PHD"/>
</dbReference>
<feature type="domain" description="RING-type" evidence="6">
    <location>
        <begin position="7"/>
        <end position="50"/>
    </location>
</feature>
<evidence type="ECO:0000256" key="2">
    <source>
        <dbReference type="ARBA" id="ARBA00022771"/>
    </source>
</evidence>
<dbReference type="GO" id="GO:0008270">
    <property type="term" value="F:zinc ion binding"/>
    <property type="evidence" value="ECO:0007669"/>
    <property type="project" value="UniProtKB-KW"/>
</dbReference>
<dbReference type="PROSITE" id="PS00518">
    <property type="entry name" value="ZF_RING_1"/>
    <property type="match status" value="1"/>
</dbReference>
<dbReference type="PROSITE" id="PS50089">
    <property type="entry name" value="ZF_RING_2"/>
    <property type="match status" value="1"/>
</dbReference>
<evidence type="ECO:0000313" key="8">
    <source>
        <dbReference type="WBParaSite" id="PTRK_0000389300.1"/>
    </source>
</evidence>
<keyword evidence="5" id="KW-0175">Coiled coil</keyword>
<evidence type="ECO:0000313" key="7">
    <source>
        <dbReference type="Proteomes" id="UP000038045"/>
    </source>
</evidence>
<proteinExistence type="predicted"/>
<evidence type="ECO:0000256" key="5">
    <source>
        <dbReference type="SAM" id="Coils"/>
    </source>
</evidence>
<dbReference type="Proteomes" id="UP000038045">
    <property type="component" value="Unplaced"/>
</dbReference>
<keyword evidence="7" id="KW-1185">Reference proteome</keyword>
<organism evidence="7 8">
    <name type="scientific">Parastrongyloides trichosuri</name>
    <name type="common">Possum-specific nematode worm</name>
    <dbReference type="NCBI Taxonomy" id="131310"/>
    <lineage>
        <taxon>Eukaryota</taxon>
        <taxon>Metazoa</taxon>
        <taxon>Ecdysozoa</taxon>
        <taxon>Nematoda</taxon>
        <taxon>Chromadorea</taxon>
        <taxon>Rhabditida</taxon>
        <taxon>Tylenchina</taxon>
        <taxon>Panagrolaimomorpha</taxon>
        <taxon>Strongyloidoidea</taxon>
        <taxon>Strongyloididae</taxon>
        <taxon>Parastrongyloides</taxon>
    </lineage>
</organism>
<dbReference type="Pfam" id="PF13920">
    <property type="entry name" value="zf-C3HC4_3"/>
    <property type="match status" value="1"/>
</dbReference>